<keyword evidence="4 9" id="KW-0547">Nucleotide-binding</keyword>
<organism evidence="12 13">
    <name type="scientific">Sedimentisphaera salicampi</name>
    <dbReference type="NCBI Taxonomy" id="1941349"/>
    <lineage>
        <taxon>Bacteria</taxon>
        <taxon>Pseudomonadati</taxon>
        <taxon>Planctomycetota</taxon>
        <taxon>Phycisphaerae</taxon>
        <taxon>Sedimentisphaerales</taxon>
        <taxon>Sedimentisphaeraceae</taxon>
        <taxon>Sedimentisphaera</taxon>
    </lineage>
</organism>
<dbReference type="GO" id="GO:0005524">
    <property type="term" value="F:ATP binding"/>
    <property type="evidence" value="ECO:0007669"/>
    <property type="project" value="UniProtKB-KW"/>
</dbReference>
<comment type="function">
    <text evidence="9">Catalyzes the 2-thiolation of uridine at the wobble position (U34) of tRNA, leading to the formation of s(2)U34.</text>
</comment>
<evidence type="ECO:0000256" key="9">
    <source>
        <dbReference type="HAMAP-Rule" id="MF_00144"/>
    </source>
</evidence>
<evidence type="ECO:0000259" key="10">
    <source>
        <dbReference type="Pfam" id="PF20258"/>
    </source>
</evidence>
<dbReference type="EC" id="2.8.1.13" evidence="9"/>
<keyword evidence="13" id="KW-1185">Reference proteome</keyword>
<reference evidence="13" key="1">
    <citation type="submission" date="2017-04" db="EMBL/GenBank/DDBJ databases">
        <title>Comparative genomics and description of representatives of a novel lineage of planctomycetes thriving in anoxic sediments.</title>
        <authorList>
            <person name="Spring S."/>
            <person name="Bunk B."/>
            <person name="Sproer C."/>
        </authorList>
    </citation>
    <scope>NUCLEOTIDE SEQUENCE [LARGE SCALE GENOMIC DNA]</scope>
    <source>
        <strain evidence="13">ST-PulAB-D4</strain>
    </source>
</reference>
<comment type="caution">
    <text evidence="9">Lacks conserved residue(s) required for the propagation of feature annotation.</text>
</comment>
<dbReference type="EMBL" id="CP021023">
    <property type="protein sequence ID" value="ARN57254.1"/>
    <property type="molecule type" value="Genomic_DNA"/>
</dbReference>
<comment type="similarity">
    <text evidence="9">Belongs to the MnmA/TRMU family.</text>
</comment>
<keyword evidence="3 9" id="KW-0819">tRNA processing</keyword>
<dbReference type="SUPFAM" id="SSF52402">
    <property type="entry name" value="Adenine nucleotide alpha hydrolases-like"/>
    <property type="match status" value="1"/>
</dbReference>
<feature type="active site" description="Nucleophile" evidence="9">
    <location>
        <position position="90"/>
    </location>
</feature>
<dbReference type="Pfam" id="PF20258">
    <property type="entry name" value="tRNA_Me_trans_C"/>
    <property type="match status" value="1"/>
</dbReference>
<keyword evidence="6 9" id="KW-0694">RNA-binding</keyword>
<accession>A0A1W6LNB2</accession>
<feature type="domain" description="tRNA-specific 2-thiouridylase MnmA-like C-terminal" evidence="10">
    <location>
        <begin position="262"/>
        <end position="332"/>
    </location>
</feature>
<feature type="region of interest" description="Interaction with tRNA" evidence="9">
    <location>
        <begin position="287"/>
        <end position="288"/>
    </location>
</feature>
<dbReference type="Gene3D" id="2.30.30.280">
    <property type="entry name" value="Adenine nucleotide alpha hydrolases-like domains"/>
    <property type="match status" value="1"/>
</dbReference>
<dbReference type="PANTHER" id="PTHR11933">
    <property type="entry name" value="TRNA 5-METHYLAMINOMETHYL-2-THIOURIDYLATE -METHYLTRANSFERASE"/>
    <property type="match status" value="1"/>
</dbReference>
<dbReference type="NCBIfam" id="TIGR00420">
    <property type="entry name" value="trmU"/>
    <property type="match status" value="1"/>
</dbReference>
<dbReference type="GO" id="GO:0103016">
    <property type="term" value="F:tRNA-uridine 2-sulfurtransferase activity"/>
    <property type="evidence" value="ECO:0007669"/>
    <property type="project" value="UniProtKB-EC"/>
</dbReference>
<dbReference type="InterPro" id="IPR004506">
    <property type="entry name" value="MnmA-like"/>
</dbReference>
<feature type="binding site" evidence="9">
    <location>
        <position position="114"/>
    </location>
    <ligand>
        <name>ATP</name>
        <dbReference type="ChEBI" id="CHEBI:30616"/>
    </ligand>
</feature>
<dbReference type="Gene3D" id="3.40.50.620">
    <property type="entry name" value="HUPs"/>
    <property type="match status" value="1"/>
</dbReference>
<comment type="catalytic activity">
    <reaction evidence="8 9">
        <text>S-sulfanyl-L-cysteinyl-[protein] + uridine(34) in tRNA + AH2 + ATP = 2-thiouridine(34) in tRNA + L-cysteinyl-[protein] + A + AMP + diphosphate + H(+)</text>
        <dbReference type="Rhea" id="RHEA:47032"/>
        <dbReference type="Rhea" id="RHEA-COMP:10131"/>
        <dbReference type="Rhea" id="RHEA-COMP:11726"/>
        <dbReference type="Rhea" id="RHEA-COMP:11727"/>
        <dbReference type="Rhea" id="RHEA-COMP:11728"/>
        <dbReference type="ChEBI" id="CHEBI:13193"/>
        <dbReference type="ChEBI" id="CHEBI:15378"/>
        <dbReference type="ChEBI" id="CHEBI:17499"/>
        <dbReference type="ChEBI" id="CHEBI:29950"/>
        <dbReference type="ChEBI" id="CHEBI:30616"/>
        <dbReference type="ChEBI" id="CHEBI:33019"/>
        <dbReference type="ChEBI" id="CHEBI:61963"/>
        <dbReference type="ChEBI" id="CHEBI:65315"/>
        <dbReference type="ChEBI" id="CHEBI:87170"/>
        <dbReference type="ChEBI" id="CHEBI:456215"/>
        <dbReference type="EC" id="2.8.1.13"/>
    </reaction>
</comment>
<evidence type="ECO:0000313" key="12">
    <source>
        <dbReference type="EMBL" id="ARN57254.1"/>
    </source>
</evidence>
<evidence type="ECO:0000256" key="2">
    <source>
        <dbReference type="ARBA" id="ARBA00022679"/>
    </source>
</evidence>
<evidence type="ECO:0000259" key="11">
    <source>
        <dbReference type="Pfam" id="PF20259"/>
    </source>
</evidence>
<dbReference type="AlphaFoldDB" id="A0A1W6LNB2"/>
<dbReference type="PANTHER" id="PTHR11933:SF5">
    <property type="entry name" value="MITOCHONDRIAL TRNA-SPECIFIC 2-THIOURIDYLASE 1"/>
    <property type="match status" value="1"/>
</dbReference>
<keyword evidence="2 9" id="KW-0808">Transferase</keyword>
<feature type="active site" description="Cysteine persulfide intermediate" evidence="9">
    <location>
        <position position="182"/>
    </location>
</feature>
<dbReference type="Gene3D" id="2.40.30.10">
    <property type="entry name" value="Translation factors"/>
    <property type="match status" value="1"/>
</dbReference>
<dbReference type="GO" id="GO:0005737">
    <property type="term" value="C:cytoplasm"/>
    <property type="evidence" value="ECO:0007669"/>
    <property type="project" value="UniProtKB-SubCell"/>
</dbReference>
<dbReference type="GO" id="GO:0000049">
    <property type="term" value="F:tRNA binding"/>
    <property type="evidence" value="ECO:0007669"/>
    <property type="project" value="UniProtKB-KW"/>
</dbReference>
<dbReference type="Proteomes" id="UP000193334">
    <property type="component" value="Chromosome"/>
</dbReference>
<dbReference type="InterPro" id="IPR014729">
    <property type="entry name" value="Rossmann-like_a/b/a_fold"/>
</dbReference>
<feature type="region of interest" description="Interaction with tRNA" evidence="9">
    <location>
        <begin position="132"/>
        <end position="134"/>
    </location>
</feature>
<proteinExistence type="inferred from homology"/>
<dbReference type="Pfam" id="PF20259">
    <property type="entry name" value="tRNA_Me_trans_M"/>
    <property type="match status" value="1"/>
</dbReference>
<protein>
    <recommendedName>
        <fullName evidence="9">tRNA-specific 2-thiouridylase MnmA</fullName>
        <ecNumber evidence="9">2.8.1.13</ecNumber>
    </recommendedName>
</protein>
<evidence type="ECO:0000256" key="5">
    <source>
        <dbReference type="ARBA" id="ARBA00022840"/>
    </source>
</evidence>
<dbReference type="GO" id="GO:0002143">
    <property type="term" value="P:tRNA wobble position uridine thiolation"/>
    <property type="evidence" value="ECO:0007669"/>
    <property type="project" value="TreeGrafter"/>
</dbReference>
<evidence type="ECO:0000256" key="3">
    <source>
        <dbReference type="ARBA" id="ARBA00022694"/>
    </source>
</evidence>
<evidence type="ECO:0000313" key="13">
    <source>
        <dbReference type="Proteomes" id="UP000193334"/>
    </source>
</evidence>
<evidence type="ECO:0000256" key="1">
    <source>
        <dbReference type="ARBA" id="ARBA00022555"/>
    </source>
</evidence>
<dbReference type="NCBIfam" id="NF001138">
    <property type="entry name" value="PRK00143.1"/>
    <property type="match status" value="1"/>
</dbReference>
<dbReference type="FunFam" id="2.30.30.280:FF:000001">
    <property type="entry name" value="tRNA-specific 2-thiouridylase MnmA"/>
    <property type="match status" value="1"/>
</dbReference>
<sequence length="342" mass="39162">MENEVCIAMSGGVDSSVAAALLRREGFKCFGVFMITHEKSSDDREDAERMAEKLGIKLHVLDLRESFKRVMDYFVEEYKHGRTPNPCVYCNRIIKFGELYDYARQLGAEYFATGHYIHQKNGRIYAGIDEKKEQSYILAMVERNVLSKVLFPLGLKEKRQIREIARELGLEVHNKPDSQEICFINDENYFDRLERERPDIVKKGNVYDTQGNLLGRHEGIHRYTIGKRRGLGIALGKPMYVVDINSETNAVVLGEREDLLKRRIIAENVNWLTEPIYEEFEARVKIRYNSPPAEARVYQTSGRLHIEFAEPVSAPTPGQAAAVYVPEDDKLVLAAGGWIARD</sequence>
<keyword evidence="7" id="KW-1015">Disulfide bond</keyword>
<feature type="binding site" evidence="9">
    <location>
        <position position="34"/>
    </location>
    <ligand>
        <name>ATP</name>
        <dbReference type="ChEBI" id="CHEBI:30616"/>
    </ligand>
</feature>
<dbReference type="InterPro" id="IPR046885">
    <property type="entry name" value="MnmA-like_C"/>
</dbReference>
<keyword evidence="5 9" id="KW-0067">ATP-binding</keyword>
<comment type="subcellular location">
    <subcellularLocation>
        <location evidence="9">Cytoplasm</location>
    </subcellularLocation>
</comment>
<evidence type="ECO:0000256" key="4">
    <source>
        <dbReference type="ARBA" id="ARBA00022741"/>
    </source>
</evidence>
<gene>
    <name evidence="9 12" type="primary">mnmA</name>
    <name evidence="12" type="ORF">STSP1_01653</name>
</gene>
<dbReference type="InterPro" id="IPR023382">
    <property type="entry name" value="MnmA-like_central_sf"/>
</dbReference>
<dbReference type="HAMAP" id="MF_00144">
    <property type="entry name" value="tRNA_thiouridyl_MnmA"/>
    <property type="match status" value="1"/>
</dbReference>
<evidence type="ECO:0000256" key="7">
    <source>
        <dbReference type="ARBA" id="ARBA00023157"/>
    </source>
</evidence>
<dbReference type="RefSeq" id="WP_085755918.1">
    <property type="nucleotide sequence ID" value="NZ_CP021023.1"/>
</dbReference>
<dbReference type="Pfam" id="PF03054">
    <property type="entry name" value="tRNA_Me_trans"/>
    <property type="match status" value="1"/>
</dbReference>
<feature type="domain" description="tRNA-specific 2-thiouridylase MnmA-like central" evidence="11">
    <location>
        <begin position="201"/>
        <end position="254"/>
    </location>
</feature>
<evidence type="ECO:0000256" key="8">
    <source>
        <dbReference type="ARBA" id="ARBA00051542"/>
    </source>
</evidence>
<dbReference type="CDD" id="cd01998">
    <property type="entry name" value="MnmA_TRMU-like"/>
    <property type="match status" value="1"/>
</dbReference>
<dbReference type="KEGG" id="pbp:STSP1_01653"/>
<dbReference type="InterPro" id="IPR046884">
    <property type="entry name" value="MnmA-like_central"/>
</dbReference>
<evidence type="ECO:0000256" key="6">
    <source>
        <dbReference type="ARBA" id="ARBA00022884"/>
    </source>
</evidence>
<feature type="site" description="Interaction with tRNA" evidence="9">
    <location>
        <position position="319"/>
    </location>
</feature>
<feature type="site" description="Interaction with tRNA" evidence="9">
    <location>
        <position position="115"/>
    </location>
</feature>
<keyword evidence="9" id="KW-0963">Cytoplasm</keyword>
<dbReference type="STRING" id="1941349.STSP1_01653"/>
<feature type="binding site" evidence="9">
    <location>
        <begin position="8"/>
        <end position="15"/>
    </location>
    <ligand>
        <name>ATP</name>
        <dbReference type="ChEBI" id="CHEBI:30616"/>
    </ligand>
</feature>
<name>A0A1W6LNB2_9BACT</name>
<keyword evidence="1 9" id="KW-0820">tRNA-binding</keyword>